<dbReference type="EMBL" id="CP006841">
    <property type="protein sequence ID" value="ALA66664.1"/>
    <property type="molecule type" value="Genomic_DNA"/>
</dbReference>
<reference evidence="6 7" key="1">
    <citation type="submission" date="2013-10" db="EMBL/GenBank/DDBJ databases">
        <title>Complete genome sequence of Corynebacterium lactis DSM 45799(T), isolated from raw cow milk.</title>
        <authorList>
            <person name="Ruckert C."/>
            <person name="Albersmeier A."/>
            <person name="Lipski A."/>
            <person name="Kalinowski J."/>
        </authorList>
    </citation>
    <scope>NUCLEOTIDE SEQUENCE [LARGE SCALE GENOMIC DNA]</scope>
    <source>
        <strain evidence="6 7">RW2-5</strain>
    </source>
</reference>
<dbReference type="SMART" id="SM00823">
    <property type="entry name" value="PKS_PP"/>
    <property type="match status" value="3"/>
</dbReference>
<dbReference type="InterPro" id="IPR006162">
    <property type="entry name" value="Ppantetheine_attach_site"/>
</dbReference>
<gene>
    <name evidence="6" type="ORF">CLAC_01730</name>
</gene>
<dbReference type="SUPFAM" id="SSF52777">
    <property type="entry name" value="CoA-dependent acyltransferases"/>
    <property type="match status" value="8"/>
</dbReference>
<dbReference type="Gene3D" id="2.30.38.10">
    <property type="entry name" value="Luciferase, Domain 3"/>
    <property type="match status" value="1"/>
</dbReference>
<dbReference type="KEGG" id="clw:CLAC_01730"/>
<feature type="region of interest" description="Disordered" evidence="4">
    <location>
        <begin position="958"/>
        <end position="983"/>
    </location>
</feature>
<dbReference type="Pfam" id="PF00501">
    <property type="entry name" value="AMP-binding"/>
    <property type="match status" value="3"/>
</dbReference>
<dbReference type="GO" id="GO:0003824">
    <property type="term" value="F:catalytic activity"/>
    <property type="evidence" value="ECO:0007669"/>
    <property type="project" value="InterPro"/>
</dbReference>
<comment type="cofactor">
    <cofactor evidence="1">
        <name>pantetheine 4'-phosphate</name>
        <dbReference type="ChEBI" id="CHEBI:47942"/>
    </cofactor>
</comment>
<evidence type="ECO:0000259" key="5">
    <source>
        <dbReference type="PROSITE" id="PS50075"/>
    </source>
</evidence>
<dbReference type="GO" id="GO:0008610">
    <property type="term" value="P:lipid biosynthetic process"/>
    <property type="evidence" value="ECO:0007669"/>
    <property type="project" value="UniProtKB-ARBA"/>
</dbReference>
<organism evidence="6 7">
    <name type="scientific">Corynebacterium lactis RW2-5</name>
    <dbReference type="NCBI Taxonomy" id="1408189"/>
    <lineage>
        <taxon>Bacteria</taxon>
        <taxon>Bacillati</taxon>
        <taxon>Actinomycetota</taxon>
        <taxon>Actinomycetes</taxon>
        <taxon>Mycobacteriales</taxon>
        <taxon>Corynebacteriaceae</taxon>
        <taxon>Corynebacterium</taxon>
    </lineage>
</organism>
<dbReference type="InterPro" id="IPR000873">
    <property type="entry name" value="AMP-dep_synth/lig_dom"/>
</dbReference>
<dbReference type="SUPFAM" id="SSF56801">
    <property type="entry name" value="Acetyl-CoA synthetase-like"/>
    <property type="match status" value="3"/>
</dbReference>
<dbReference type="FunFam" id="3.40.50.12780:FF:000012">
    <property type="entry name" value="Non-ribosomal peptide synthetase"/>
    <property type="match status" value="1"/>
</dbReference>
<dbReference type="Gene3D" id="3.40.50.12780">
    <property type="entry name" value="N-terminal domain of ligase-like"/>
    <property type="match status" value="2"/>
</dbReference>
<dbReference type="Proteomes" id="UP000058446">
    <property type="component" value="Chromosome"/>
</dbReference>
<dbReference type="Gene3D" id="3.30.559.30">
    <property type="entry name" value="Nonribosomal peptide synthetase, condensation domain"/>
    <property type="match status" value="4"/>
</dbReference>
<dbReference type="STRING" id="1408189.CLAC_01730"/>
<dbReference type="CDD" id="cd05930">
    <property type="entry name" value="A_NRPS"/>
    <property type="match status" value="1"/>
</dbReference>
<dbReference type="InterPro" id="IPR045851">
    <property type="entry name" value="AMP-bd_C_sf"/>
</dbReference>
<dbReference type="GO" id="GO:0031177">
    <property type="term" value="F:phosphopantetheine binding"/>
    <property type="evidence" value="ECO:0007669"/>
    <property type="project" value="InterPro"/>
</dbReference>
<keyword evidence="2" id="KW-0596">Phosphopantetheine</keyword>
<dbReference type="PANTHER" id="PTHR45527:SF1">
    <property type="entry name" value="FATTY ACID SYNTHASE"/>
    <property type="match status" value="1"/>
</dbReference>
<evidence type="ECO:0000256" key="4">
    <source>
        <dbReference type="SAM" id="MobiDB-lite"/>
    </source>
</evidence>
<feature type="domain" description="Carrier" evidence="5">
    <location>
        <begin position="2257"/>
        <end position="2330"/>
    </location>
</feature>
<dbReference type="InterPro" id="IPR010071">
    <property type="entry name" value="AA_adenyl_dom"/>
</dbReference>
<accession>A0A0K2GXZ3</accession>
<dbReference type="PROSITE" id="PS00012">
    <property type="entry name" value="PHOSPHOPANTETHEINE"/>
    <property type="match status" value="2"/>
</dbReference>
<dbReference type="Gene3D" id="1.10.1200.10">
    <property type="entry name" value="ACP-like"/>
    <property type="match status" value="2"/>
</dbReference>
<dbReference type="InterPro" id="IPR025110">
    <property type="entry name" value="AMP-bd_C"/>
</dbReference>
<feature type="compositionally biased region" description="Low complexity" evidence="4">
    <location>
        <begin position="961"/>
        <end position="973"/>
    </location>
</feature>
<dbReference type="SUPFAM" id="SSF47336">
    <property type="entry name" value="ACP-like"/>
    <property type="match status" value="3"/>
</dbReference>
<dbReference type="InterPro" id="IPR020845">
    <property type="entry name" value="AMP-binding_CS"/>
</dbReference>
<sequence>MLRRYLQESPAATNDNLALALALGIFYWVSRRVDPVGHDGIDVAFIDCIAPKQESVQHVLRGDQRFLELLTLREQESFGSRDLGQHGQLCVEGVEGNRTSVRIRVEGEMCGSRSSLEPQDSGTRDISVDIEINLPSHADESSLRALNESAVKNTVRDVLAFPDRSLATVGGPSENERIEQQYRWNQTDRDRDRPDLISLLLDRAERTPEAPAVVHGDLKLTYSELVAHATSVAKELRAKGIGDGESVGISLPRSAEMIVGIVAVLLAGGSFVPLDPSWPESRRESVSRDAGLAYVLTEANCVVGDSSEVGVESARKLFTPPSEDDVAYVIFTSGSTGRPKGAMIRHGAIVERLLWQRDQILVFGQDDASLFKAPLAFDISINEIFLPLVSGGRVVVAEPGVEQDPTRLARLIHKEQVTFAYLVSSVLDVMLWQSEHTNLLESLRHLWCGGEMLTQALFQRFRRQLAIPLYHGYGPAEATIGVSHVIYRGDEDRLNTSIGVANPNCRLYVLDENLRVVPHQEIGELYVAGYLLSEGYINAPGLTASRFVADVFASDGSRMYRTGDLVRRLDDGSLEFVGRSDNQVKIRGMRLELEDVESALVGHPAVESASVIAREGRLLGYVTVDKASTDASALGTDAVPIRNWCADFLPEYMVPAIVTVLDELPRTVNGKVDRRALPEPTWTLTNDSPADAERDGETVALIAEAMAETLKIPSSGAHTDFFDIGGDSLRAITLLSTLGRRGIEVSVGDIFTARTPHQLARLAEDRGKRAEDPDDNPVGEVDSLPILRWFDSVAQHFDGFIQSVEFAVPDCVDEQLARQMISKVLDAHPALTARVHRNPLRLELPDTKGESAVVLARSTDTDALVSLLDPDHGVVLVAGLIPGRLRLVAHHLVVDGVSWDIIGEDLAAAYRGEELLAERTSLRRWSQLLQSAVDRGSFAEQASASLATLPEVDEPLHEPQLSSLTDSASTTATVRDERSVVHETSVQTTEEVLQKVPQAFRTGANAVLLTALSVTLARWRRSSQTWSLVELEGHGRETRYVPGPHGREADLSRTVGWFTCLYPVLIDPTDAALDSAGMKEPHDTSAPPLALALNAVKDQLNAIPGNGVPYQAQTWLGHAAETHSQAQVLFNYLGRVSTGAGDFLPAETTGQLGERRDPRQPLVRELEFNAIAEETDEGYVLRTTISWANGRISQDRIDELLETWDAALQEVAALSEVRMLSQGDVEPAPVTAEDLAHITARSTKHLVDVLPLTALQHGMYFQALFDESASSYVEQQVLHVECRETFDRERFTRAVRRLVQRHPLLSARPWETSAGDMVAVIDPGIAENMHVDYVDVAVPDTLGENELSEWLMQRAETIAAEDLTQGIALQPVSADGLLEPLMRWTVLLPSGNAVDQAMVSPKTTGQESGVPPIAVIQTVHHLVADGWSVPIMLRDILEIYRDDDARIPRYNPQAGIAGSVRWVARRDHEEDLGIWRSEMFNARPTVLCSGASQSLERRELDIRDTRVAQLSQRAREAGVGVPDVVHAAWGLVLRALIGCEPGADVVFATSVSGRDIPVPGVTDAVGMQLNTIPVVAPGEADPTLPITSLLRAMMQHNNRVRDVQHVSLSDIARDMGTNASELLDTLMVVEVPLSAEDLDCPGSPLTVADVRNNGVPHFPLSVVVNPSADNPLRLIYDPQRISDLRVERIAQMLAESVDSLLSRAGSVTTVGEISTMLGSIASSAADSFTLDSLWRRNTEHFNDRIALSCVDDSGAAQQWTYKQLDDKAQCLLAELERRVRVDKPRVVLLLDRDVWQVAAIVATALSGGTFIPVDSLSPQDRIELIVDSCQPDAVIVTPSARETLDQMVDCPVIVASEEAMHQESQPRVPLTGAVASRNTKERVAVRAAEDDIAYVIYTSGSTGRPKGVAVTHANVVSMLQNARSHVEFSKQDVWSISHSFAFDFSVWELWGAFSSGGHAVVMPYALMRSPEDAGRVLQEQGVTILSQTPTSFSSLEPYLGAQSAVRVVVFGGESLEAKTAASYCAAHPRIRFINMYGITETTVHVTAHECSVDTGEPKCPIGHPMDGLRVYVLDNNLQPVRAGETGIIYVSGSQVTAGYMGLPGMTASRFVADPFTGDGSRMYCSNDLATVLSNGHLDYVGRADRQVQLRGYRVERGEIEAALEAVPGVREAAVVIVETPEGQVAGALLIVDPREDANAVIARAAAKARKALPAYMVPQRFAVRAEMPQTINGKRDDRAVVELLGEDVEQPKQTDSSDTVEMIARAIAEALRLDPEQVDADSDFFRLGGDSILAIRVTHVLARAELSVTPRDFFLGRTPRLIAERVEAKLGERVRSVNKQNHTNTDEQMNIAYQKSTDPAEQAGAFPASAMLRRQLGLGMSDRFVQAHRLDLGPVGVEQLRQAVQLVAEAHPILRAQVETHRAAEQAEAQRASARFVIPEPADSSVHKQGEEVGPLVLPTLSIDTLIEHIDLERGRTLVLGCVDGYVKAVAHHAVIDSASWIIVEDDLRDAVAGRKVLREKFSYRALTQRELIDAHAVSSPDLDHWTAVASVPRPVEGVNQWSADLVETTTVTIGGNTARIMQDIAPAVMGVEVQDLVTAVVTVAVARIMGINLPSDDDVPLWAVDVEGHGRPEDRDCARTIGWFTTISPVTLPLTDVAHAARVAAEMRRNHEQGKAPDRRTYQGIRYTHPQGAELHSRGAQILVNYLGRGETDTVLSVPRDPACTWTNYLVETDVWASDQQLHMDLAVIGSLISAACLEAAINDVAQELCELVSHAEITTGRKAPLSVLQRGIWFQSSVSSPGAYVAQTMLTFNRKLDADAVVEAFQDTVTVHPAMGASFRTNYSGLPEQTLPWSGRGINLPVEVIEGDVETIMYADRRAGVDLTRAPLAKAKIIPATGEQQGDTLLLTYHLILVDGWSRTTMLRTFLERLTARSGPEGSRENNEVVAAQPNIVDVLQDTVDETKEQTDSHYWAQRLRTLSQPTIIAPRAAALPLEPSVCELPRQLFAELDEDMTDALSSTIRTCGVTLTSVVNAAVAVALGQATGDPDVVFGQSVSGRDALKDSAASDVVGVLLNTVPIRVTTRPEHTLEQLVNDVHIQRIEDMEHDAADLGAIQKQLGVEALFDSMVVVQNFLDLDAAAELRSRHGVVRERAEDSTHFPLTWVFTPGTHLGIKLEFRQDLVDEDLAASVLETVTSILRAYVDRADIPLAQLTSPSSQVHSGSIGASDAQSQIVSWQQGEGIERTIVHELADTARRFPENVAIVDSSQQWTFRDVVGRCSDLVRNLRIHEVSRGDTVAIAVERSAHSVIALLGALWAGVRYVPLDLTHPDGRLQAILEDSRPALVLVDPGSKMRMERLGDELCIDVTTMNSAAAFTSPVATPDDDAYLMYTSGSTGKPKGVVIQHRGLQNMLDNHRRKIFAPAARDGQVLRIAHAISFAFDMSWEELFWLTEGHEVRIFSEDLRRDATSMVEAIHEHQVDVINVTPTVAEQLIAEGMFQAGQHRPRVVLLGGEAVSQNLWNALRNAEGVRGYNLYGPTEYTINALGAGTDESALPVIGKPVDRTAAFVLDTWLRPVSHGMAGELYLAGSGLASEYFGLPARTASSMVACPWGAPGERMYRTGDIVRLRADGLYEYLGRSDDQVKIRGHRVDPGDVSAAVMRSADSRILQCVTGSVDVSGSTALACHVVAPSVCGSNPTTKKGFLTAIRMALREELPSYMIPERWSIVEEIPMTSNGKADFAALGSGDRIAEQGREPVGEVEAVVAELFAESLDIEPEEVPADVDYFDLGGHSMAVIKLCALLRGEWGVSVGVREFYALRTVERVAKRVEGGVQS</sequence>
<dbReference type="InterPro" id="IPR001242">
    <property type="entry name" value="Condensation_dom"/>
</dbReference>
<dbReference type="Gene3D" id="3.30.300.30">
    <property type="match status" value="3"/>
</dbReference>
<dbReference type="Pfam" id="PF00668">
    <property type="entry name" value="Condensation"/>
    <property type="match status" value="5"/>
</dbReference>
<dbReference type="InterPro" id="IPR023213">
    <property type="entry name" value="CAT-like_dom_sf"/>
</dbReference>
<dbReference type="PANTHER" id="PTHR45527">
    <property type="entry name" value="NONRIBOSOMAL PEPTIDE SYNTHETASE"/>
    <property type="match status" value="1"/>
</dbReference>
<keyword evidence="7" id="KW-1185">Reference proteome</keyword>
<dbReference type="InterPro" id="IPR042099">
    <property type="entry name" value="ANL_N_sf"/>
</dbReference>
<dbReference type="NCBIfam" id="NF003417">
    <property type="entry name" value="PRK04813.1"/>
    <property type="match status" value="3"/>
</dbReference>
<dbReference type="Pfam" id="PF00550">
    <property type="entry name" value="PP-binding"/>
    <property type="match status" value="3"/>
</dbReference>
<evidence type="ECO:0000313" key="6">
    <source>
        <dbReference type="EMBL" id="ALA66664.1"/>
    </source>
</evidence>
<dbReference type="GO" id="GO:0043041">
    <property type="term" value="P:amino acid activation for nonribosomal peptide biosynthetic process"/>
    <property type="evidence" value="ECO:0007669"/>
    <property type="project" value="TreeGrafter"/>
</dbReference>
<evidence type="ECO:0000256" key="1">
    <source>
        <dbReference type="ARBA" id="ARBA00001957"/>
    </source>
</evidence>
<dbReference type="InterPro" id="IPR009081">
    <property type="entry name" value="PP-bd_ACP"/>
</dbReference>
<dbReference type="UniPathway" id="UPA00011"/>
<dbReference type="GO" id="GO:0044550">
    <property type="term" value="P:secondary metabolite biosynthetic process"/>
    <property type="evidence" value="ECO:0007669"/>
    <property type="project" value="TreeGrafter"/>
</dbReference>
<evidence type="ECO:0000313" key="7">
    <source>
        <dbReference type="Proteomes" id="UP000058446"/>
    </source>
</evidence>
<dbReference type="InterPro" id="IPR020806">
    <property type="entry name" value="PKS_PP-bd"/>
</dbReference>
<dbReference type="Gene3D" id="3.40.50.1820">
    <property type="entry name" value="alpha/beta hydrolase"/>
    <property type="match status" value="1"/>
</dbReference>
<dbReference type="Gene3D" id="3.40.50.980">
    <property type="match status" value="2"/>
</dbReference>
<dbReference type="Pfam" id="PF13193">
    <property type="entry name" value="AMP-binding_C"/>
    <property type="match status" value="2"/>
</dbReference>
<evidence type="ECO:0000256" key="3">
    <source>
        <dbReference type="ARBA" id="ARBA00022553"/>
    </source>
</evidence>
<dbReference type="PATRIC" id="fig|1408189.4.peg.345"/>
<dbReference type="GO" id="GO:0005737">
    <property type="term" value="C:cytoplasm"/>
    <property type="evidence" value="ECO:0007669"/>
    <property type="project" value="TreeGrafter"/>
</dbReference>
<keyword evidence="3" id="KW-0597">Phosphoprotein</keyword>
<name>A0A0K2GXZ3_9CORY</name>
<dbReference type="PROSITE" id="PS50075">
    <property type="entry name" value="CARRIER"/>
    <property type="match status" value="3"/>
</dbReference>
<dbReference type="Gene3D" id="3.30.559.10">
    <property type="entry name" value="Chloramphenicol acetyltransferase-like domain"/>
    <property type="match status" value="4"/>
</dbReference>
<dbReference type="InterPro" id="IPR029058">
    <property type="entry name" value="AB_hydrolase_fold"/>
</dbReference>
<dbReference type="PROSITE" id="PS00455">
    <property type="entry name" value="AMP_BINDING"/>
    <property type="match status" value="3"/>
</dbReference>
<proteinExistence type="predicted"/>
<protein>
    <submittedName>
        <fullName evidence="6">Peptide synthetase</fullName>
    </submittedName>
</protein>
<feature type="domain" description="Carrier" evidence="5">
    <location>
        <begin position="693"/>
        <end position="767"/>
    </location>
</feature>
<evidence type="ECO:0000256" key="2">
    <source>
        <dbReference type="ARBA" id="ARBA00022450"/>
    </source>
</evidence>
<dbReference type="InterPro" id="IPR036736">
    <property type="entry name" value="ACP-like_sf"/>
</dbReference>
<dbReference type="NCBIfam" id="TIGR01733">
    <property type="entry name" value="AA-adenyl-dom"/>
    <property type="match status" value="3"/>
</dbReference>
<feature type="domain" description="Carrier" evidence="5">
    <location>
        <begin position="3757"/>
        <end position="3834"/>
    </location>
</feature>